<dbReference type="Gene3D" id="1.10.40.60">
    <property type="entry name" value="EpsJ-like"/>
    <property type="match status" value="1"/>
</dbReference>
<feature type="transmembrane region" description="Helical" evidence="10">
    <location>
        <begin position="19"/>
        <end position="39"/>
    </location>
</feature>
<keyword evidence="7" id="KW-0653">Protein transport</keyword>
<proteinExistence type="inferred from homology"/>
<evidence type="ECO:0000256" key="1">
    <source>
        <dbReference type="ARBA" id="ARBA00004533"/>
    </source>
</evidence>
<reference evidence="12 13" key="1">
    <citation type="submission" date="2024-02" db="EMBL/GenBank/DDBJ databases">
        <authorList>
            <person name="Grouzdev D."/>
        </authorList>
    </citation>
    <scope>NUCLEOTIDE SEQUENCE [LARGE SCALE GENOMIC DNA]</scope>
    <source>
        <strain evidence="12 13">9N</strain>
    </source>
</reference>
<comment type="subcellular location">
    <subcellularLocation>
        <location evidence="1">Cell inner membrane</location>
    </subcellularLocation>
</comment>
<keyword evidence="3" id="KW-0813">Transport</keyword>
<dbReference type="SUPFAM" id="SSF158544">
    <property type="entry name" value="GspK insert domain-like"/>
    <property type="match status" value="1"/>
</dbReference>
<keyword evidence="13" id="KW-1185">Reference proteome</keyword>
<keyword evidence="5" id="KW-0997">Cell inner membrane</keyword>
<organism evidence="12 13">
    <name type="scientific">Methylocystis borbori</name>
    <dbReference type="NCBI Taxonomy" id="3118750"/>
    <lineage>
        <taxon>Bacteria</taxon>
        <taxon>Pseudomonadati</taxon>
        <taxon>Pseudomonadota</taxon>
        <taxon>Alphaproteobacteria</taxon>
        <taxon>Hyphomicrobiales</taxon>
        <taxon>Methylocystaceae</taxon>
        <taxon>Methylocystis</taxon>
    </lineage>
</organism>
<keyword evidence="4" id="KW-1003">Cell membrane</keyword>
<evidence type="ECO:0000256" key="5">
    <source>
        <dbReference type="ARBA" id="ARBA00022519"/>
    </source>
</evidence>
<name>A0ABU7XHV3_9HYPH</name>
<evidence type="ECO:0000313" key="13">
    <source>
        <dbReference type="Proteomes" id="UP001350748"/>
    </source>
</evidence>
<dbReference type="PANTHER" id="PTHR38831:SF2">
    <property type="entry name" value="TYPE II SECRETION SYSTEM PROTEIN K"/>
    <property type="match status" value="1"/>
</dbReference>
<evidence type="ECO:0000259" key="11">
    <source>
        <dbReference type="Pfam" id="PF21687"/>
    </source>
</evidence>
<feature type="domain" description="T2SS protein K first SAM-like" evidence="11">
    <location>
        <begin position="120"/>
        <end position="201"/>
    </location>
</feature>
<comment type="similarity">
    <text evidence="2">Belongs to the GSP K family.</text>
</comment>
<dbReference type="InterPro" id="IPR005628">
    <property type="entry name" value="GspK"/>
</dbReference>
<dbReference type="RefSeq" id="WP_332081981.1">
    <property type="nucleotide sequence ID" value="NZ_JAZHYN010000028.1"/>
</dbReference>
<evidence type="ECO:0000256" key="4">
    <source>
        <dbReference type="ARBA" id="ARBA00022475"/>
    </source>
</evidence>
<comment type="caution">
    <text evidence="12">The sequence shown here is derived from an EMBL/GenBank/DDBJ whole genome shotgun (WGS) entry which is preliminary data.</text>
</comment>
<evidence type="ECO:0000256" key="3">
    <source>
        <dbReference type="ARBA" id="ARBA00022448"/>
    </source>
</evidence>
<evidence type="ECO:0000256" key="10">
    <source>
        <dbReference type="SAM" id="Phobius"/>
    </source>
</evidence>
<dbReference type="PANTHER" id="PTHR38831">
    <property type="entry name" value="TYPE II SECRETION SYSTEM PROTEIN K"/>
    <property type="match status" value="1"/>
</dbReference>
<keyword evidence="6 10" id="KW-0812">Transmembrane</keyword>
<protein>
    <submittedName>
        <fullName evidence="12">Type II secretion system protein GspK</fullName>
    </submittedName>
</protein>
<gene>
    <name evidence="12" type="ORF">V3H18_10480</name>
</gene>
<keyword evidence="9 10" id="KW-0472">Membrane</keyword>
<evidence type="ECO:0000256" key="2">
    <source>
        <dbReference type="ARBA" id="ARBA00007246"/>
    </source>
</evidence>
<accession>A0ABU7XHV3</accession>
<dbReference type="Proteomes" id="UP001350748">
    <property type="component" value="Unassembled WGS sequence"/>
</dbReference>
<keyword evidence="8 10" id="KW-1133">Transmembrane helix</keyword>
<evidence type="ECO:0000256" key="9">
    <source>
        <dbReference type="ARBA" id="ARBA00023136"/>
    </source>
</evidence>
<evidence type="ECO:0000256" key="6">
    <source>
        <dbReference type="ARBA" id="ARBA00022692"/>
    </source>
</evidence>
<evidence type="ECO:0000313" key="12">
    <source>
        <dbReference type="EMBL" id="MEF3366959.1"/>
    </source>
</evidence>
<evidence type="ECO:0000256" key="8">
    <source>
        <dbReference type="ARBA" id="ARBA00022989"/>
    </source>
</evidence>
<sequence length="322" mass="34142">MTDAPGLAETRRKRKRAGFALLAVIWGVGVISLLVLSFMKTGRLRLQTAHNIASATQANYIADGVINLAMLTLVAEKNANVAPPRNAPAYAGAPHYCVYEGAAIAVAIEDEAGKVDLNAASPELLEMTLAGLGVEARAAKSLAQAIVAFRTPAALLGKQDRPPPSDKPFAPKQAPFETVLELDQVDGVNPALFRDLTPFVTTHSRNAGVDARASPPALFAALAGFRLADVQALRAVPYPNALDRDDRRFPAQFNQQGGQSAFLIHVEALLATGQTAAKDAILDLSPTSGKPFAIKEMRRGQSKYVDRLREMIATNGAGVPAC</sequence>
<dbReference type="InterPro" id="IPR049031">
    <property type="entry name" value="T2SSK_SAM-like_1st"/>
</dbReference>
<dbReference type="EMBL" id="JAZHYN010000028">
    <property type="protein sequence ID" value="MEF3366959.1"/>
    <property type="molecule type" value="Genomic_DNA"/>
</dbReference>
<dbReference type="Pfam" id="PF21687">
    <property type="entry name" value="T2SSK_1st"/>
    <property type="match status" value="1"/>
</dbReference>
<evidence type="ECO:0000256" key="7">
    <source>
        <dbReference type="ARBA" id="ARBA00022927"/>
    </source>
</evidence>
<dbReference type="InterPro" id="IPR038072">
    <property type="entry name" value="GspK_central_sf"/>
</dbReference>